<dbReference type="RefSeq" id="WP_136411195.1">
    <property type="nucleotide sequence ID" value="NZ_CP039393.1"/>
</dbReference>
<dbReference type="SUPFAM" id="SSF52833">
    <property type="entry name" value="Thioredoxin-like"/>
    <property type="match status" value="1"/>
</dbReference>
<proteinExistence type="predicted"/>
<evidence type="ECO:0000313" key="4">
    <source>
        <dbReference type="Proteomes" id="UP000297031"/>
    </source>
</evidence>
<dbReference type="Proteomes" id="UP000297031">
    <property type="component" value="Chromosome"/>
</dbReference>
<sequence length="319" mass="35591">MRFLIAVMSIVMFVFAACANGGHATNAVKAESSPVSTVPAVEELPLPSVPSTLTAPEERAAYIVSHFWDAMDFGDTIRSHNQDFMEQNFANYASLFPYTDNAVLATCVSDLLRKAQADEGAYNLLADIADKYLYDPESPMLNEEYYILFLDAITGSDYMDKTRRSKYAYQLEDASKNRRGHKATDFEFVDSKGRKSTLYADADGHSYRLVIFYDPECEHCEETIEFLKGNQSLKNAVADGKMKVIAVYADGDESVWEGAKDSLPAEWTNSYSPDGAIEGEELYVLRAMPTLYVIAPDNTVALKDPSDRMVVQFIEEALK</sequence>
<keyword evidence="4" id="KW-1185">Reference proteome</keyword>
<evidence type="ECO:0000259" key="2">
    <source>
        <dbReference type="PROSITE" id="PS51352"/>
    </source>
</evidence>
<feature type="domain" description="Thioredoxin" evidence="2">
    <location>
        <begin position="177"/>
        <end position="319"/>
    </location>
</feature>
<dbReference type="InterPro" id="IPR013766">
    <property type="entry name" value="Thioredoxin_domain"/>
</dbReference>
<evidence type="ECO:0000256" key="1">
    <source>
        <dbReference type="SAM" id="SignalP"/>
    </source>
</evidence>
<feature type="signal peptide" evidence="1">
    <location>
        <begin position="1"/>
        <end position="19"/>
    </location>
</feature>
<dbReference type="Pfam" id="PF17127">
    <property type="entry name" value="DUF5106"/>
    <property type="match status" value="1"/>
</dbReference>
<feature type="chain" id="PRO_5020233525" evidence="1">
    <location>
        <begin position="20"/>
        <end position="319"/>
    </location>
</feature>
<name>A0A4P7VRB3_9BACT</name>
<dbReference type="OrthoDB" id="9805634at2"/>
<dbReference type="InterPro" id="IPR036249">
    <property type="entry name" value="Thioredoxin-like_sf"/>
</dbReference>
<dbReference type="KEGG" id="mgod:E7746_13875"/>
<dbReference type="Gene3D" id="3.40.30.10">
    <property type="entry name" value="Glutaredoxin"/>
    <property type="match status" value="1"/>
</dbReference>
<keyword evidence="1" id="KW-0732">Signal</keyword>
<dbReference type="InterPro" id="IPR033395">
    <property type="entry name" value="DUF5106"/>
</dbReference>
<reference evidence="3 4" key="1">
    <citation type="submission" date="2019-02" db="EMBL/GenBank/DDBJ databases">
        <title>Isolation and identification of novel species under the genus Muribaculum.</title>
        <authorList>
            <person name="Miyake S."/>
            <person name="Ding Y."/>
            <person name="Low A."/>
            <person name="Soh M."/>
            <person name="Seedorf H."/>
        </authorList>
    </citation>
    <scope>NUCLEOTIDE SEQUENCE [LARGE SCALE GENOMIC DNA]</scope>
    <source>
        <strain evidence="3 4">TLL-A4</strain>
    </source>
</reference>
<dbReference type="PROSITE" id="PS51257">
    <property type="entry name" value="PROKAR_LIPOPROTEIN"/>
    <property type="match status" value="1"/>
</dbReference>
<dbReference type="PROSITE" id="PS51352">
    <property type="entry name" value="THIOREDOXIN_2"/>
    <property type="match status" value="1"/>
</dbReference>
<accession>A0A4P7VRB3</accession>
<evidence type="ECO:0000313" key="3">
    <source>
        <dbReference type="EMBL" id="QCD36887.1"/>
    </source>
</evidence>
<organism evidence="3 4">
    <name type="scientific">Muribaculum gordoncarteri</name>
    <dbReference type="NCBI Taxonomy" id="2530390"/>
    <lineage>
        <taxon>Bacteria</taxon>
        <taxon>Pseudomonadati</taxon>
        <taxon>Bacteroidota</taxon>
        <taxon>Bacteroidia</taxon>
        <taxon>Bacteroidales</taxon>
        <taxon>Muribaculaceae</taxon>
        <taxon>Muribaculum</taxon>
    </lineage>
</organism>
<protein>
    <submittedName>
        <fullName evidence="3">DUF5106 domain-containing protein</fullName>
    </submittedName>
</protein>
<dbReference type="EMBL" id="CP039393">
    <property type="protein sequence ID" value="QCD36887.1"/>
    <property type="molecule type" value="Genomic_DNA"/>
</dbReference>
<gene>
    <name evidence="3" type="ORF">E7746_13875</name>
</gene>
<dbReference type="AlphaFoldDB" id="A0A4P7VRB3"/>